<organism evidence="1 2">
    <name type="scientific">Chungangia koreensis</name>
    <dbReference type="NCBI Taxonomy" id="752657"/>
    <lineage>
        <taxon>Bacteria</taxon>
        <taxon>Bacillati</taxon>
        <taxon>Bacillota</taxon>
        <taxon>Bacilli</taxon>
        <taxon>Lactobacillales</taxon>
        <taxon>Chungangia</taxon>
    </lineage>
</organism>
<evidence type="ECO:0000313" key="2">
    <source>
        <dbReference type="Proteomes" id="UP001595817"/>
    </source>
</evidence>
<dbReference type="RefSeq" id="WP_378152422.1">
    <property type="nucleotide sequence ID" value="NZ_JBHSEC010000003.1"/>
</dbReference>
<proteinExistence type="predicted"/>
<dbReference type="EMBL" id="JBHSEC010000003">
    <property type="protein sequence ID" value="MFC4409554.1"/>
    <property type="molecule type" value="Genomic_DNA"/>
</dbReference>
<accession>A0ABV8X3E5</accession>
<dbReference type="Proteomes" id="UP001595817">
    <property type="component" value="Unassembled WGS sequence"/>
</dbReference>
<evidence type="ECO:0000313" key="1">
    <source>
        <dbReference type="EMBL" id="MFC4409554.1"/>
    </source>
</evidence>
<gene>
    <name evidence="1" type="ORF">ACFOZY_03775</name>
</gene>
<comment type="caution">
    <text evidence="1">The sequence shown here is derived from an EMBL/GenBank/DDBJ whole genome shotgun (WGS) entry which is preliminary data.</text>
</comment>
<name>A0ABV8X3E5_9LACT</name>
<keyword evidence="2" id="KW-1185">Reference proteome</keyword>
<sequence>MDAVEKLLISSKKLYDHLLDKPNKDQREEYIKQIDYLLEQRERDIFSIKDSGIMLIEHTDYQTILKYDNDIRERLSTIMLQIKTDMKNVQLTKKSEQSYLNPYAATLTLDGMYFDKRK</sequence>
<reference evidence="2" key="1">
    <citation type="journal article" date="2019" name="Int. J. Syst. Evol. Microbiol.">
        <title>The Global Catalogue of Microorganisms (GCM) 10K type strain sequencing project: providing services to taxonomists for standard genome sequencing and annotation.</title>
        <authorList>
            <consortium name="The Broad Institute Genomics Platform"/>
            <consortium name="The Broad Institute Genome Sequencing Center for Infectious Disease"/>
            <person name="Wu L."/>
            <person name="Ma J."/>
        </authorList>
    </citation>
    <scope>NUCLEOTIDE SEQUENCE [LARGE SCALE GENOMIC DNA]</scope>
    <source>
        <strain evidence="2">CCUG 59778</strain>
    </source>
</reference>
<protein>
    <recommendedName>
        <fullName evidence="3">Flagellar protein FliT</fullName>
    </recommendedName>
</protein>
<evidence type="ECO:0008006" key="3">
    <source>
        <dbReference type="Google" id="ProtNLM"/>
    </source>
</evidence>